<proteinExistence type="predicted"/>
<name>A0A1Q3C930_CEPFO</name>
<keyword evidence="1" id="KW-0472">Membrane</keyword>
<evidence type="ECO:0000313" key="3">
    <source>
        <dbReference type="Proteomes" id="UP000187406"/>
    </source>
</evidence>
<dbReference type="Proteomes" id="UP000187406">
    <property type="component" value="Unassembled WGS sequence"/>
</dbReference>
<dbReference type="InParanoid" id="A0A1Q3C930"/>
<sequence>NPATLLRKEHDQLPICLLISSLSESVIPIFVELNTCHEVWCDLESAFAFSSNTRILHLHMQMQRPQASDEFVTTFLAMLLNIIKSYFIYICVCVCVCVCVRACVMGLESYSSSFGLDLDMDNNGWAQEGIGRGS</sequence>
<evidence type="ECO:0008006" key="4">
    <source>
        <dbReference type="Google" id="ProtNLM"/>
    </source>
</evidence>
<accession>A0A1Q3C930</accession>
<gene>
    <name evidence="2" type="ORF">CFOL_v3_20213</name>
</gene>
<dbReference type="EMBL" id="BDDD01001521">
    <property type="protein sequence ID" value="GAV76740.1"/>
    <property type="molecule type" value="Genomic_DNA"/>
</dbReference>
<comment type="caution">
    <text evidence="2">The sequence shown here is derived from an EMBL/GenBank/DDBJ whole genome shotgun (WGS) entry which is preliminary data.</text>
</comment>
<organism evidence="2 3">
    <name type="scientific">Cephalotus follicularis</name>
    <name type="common">Albany pitcher plant</name>
    <dbReference type="NCBI Taxonomy" id="3775"/>
    <lineage>
        <taxon>Eukaryota</taxon>
        <taxon>Viridiplantae</taxon>
        <taxon>Streptophyta</taxon>
        <taxon>Embryophyta</taxon>
        <taxon>Tracheophyta</taxon>
        <taxon>Spermatophyta</taxon>
        <taxon>Magnoliopsida</taxon>
        <taxon>eudicotyledons</taxon>
        <taxon>Gunneridae</taxon>
        <taxon>Pentapetalae</taxon>
        <taxon>rosids</taxon>
        <taxon>fabids</taxon>
        <taxon>Oxalidales</taxon>
        <taxon>Cephalotaceae</taxon>
        <taxon>Cephalotus</taxon>
    </lineage>
</organism>
<feature type="transmembrane region" description="Helical" evidence="1">
    <location>
        <begin position="86"/>
        <end position="107"/>
    </location>
</feature>
<keyword evidence="1" id="KW-0812">Transmembrane</keyword>
<evidence type="ECO:0000256" key="1">
    <source>
        <dbReference type="SAM" id="Phobius"/>
    </source>
</evidence>
<keyword evidence="3" id="KW-1185">Reference proteome</keyword>
<keyword evidence="1" id="KW-1133">Transmembrane helix</keyword>
<dbReference type="AlphaFoldDB" id="A0A1Q3C930"/>
<evidence type="ECO:0000313" key="2">
    <source>
        <dbReference type="EMBL" id="GAV76740.1"/>
    </source>
</evidence>
<protein>
    <recommendedName>
        <fullName evidence="4">UBN2_3 domain-containing protein</fullName>
    </recommendedName>
</protein>
<feature type="non-terminal residue" evidence="2">
    <location>
        <position position="1"/>
    </location>
</feature>
<reference evidence="3" key="1">
    <citation type="submission" date="2016-04" db="EMBL/GenBank/DDBJ databases">
        <title>Cephalotus genome sequencing.</title>
        <authorList>
            <person name="Fukushima K."/>
            <person name="Hasebe M."/>
            <person name="Fang X."/>
        </authorList>
    </citation>
    <scope>NUCLEOTIDE SEQUENCE [LARGE SCALE GENOMIC DNA]</scope>
    <source>
        <strain evidence="3">cv. St1</strain>
    </source>
</reference>